<gene>
    <name evidence="4" type="ORF">D910_10164</name>
    <name evidence="3" type="ORF">YQE_00638</name>
    <name evidence="2" type="ORF">YQE_00802</name>
</gene>
<sequence>MMSKTLLVFALIVVGAYALEHKIIEHYAYPKYEFKYGVHDPKTEDKKERSEKRDGHKVEQEYKWDQKDRKVELKKWDSEGKFVKFEIKH</sequence>
<evidence type="ECO:0000313" key="3">
    <source>
        <dbReference type="EMBL" id="ENN83001.1"/>
    </source>
</evidence>
<evidence type="ECO:0000313" key="4">
    <source>
        <dbReference type="EMBL" id="ERL92857.1"/>
    </source>
</evidence>
<proteinExistence type="predicted"/>
<feature type="signal peptide" evidence="1">
    <location>
        <begin position="1"/>
        <end position="18"/>
    </location>
</feature>
<reference evidence="3 5" key="1">
    <citation type="journal article" date="2013" name="Genome Biol.">
        <title>Draft genome of the mountain pine beetle, Dendroctonus ponderosae Hopkins, a major forest pest.</title>
        <authorList>
            <person name="Keeling C.I."/>
            <person name="Yuen M.M."/>
            <person name="Liao N.Y."/>
            <person name="Docking T.R."/>
            <person name="Chan S.K."/>
            <person name="Taylor G.A."/>
            <person name="Palmquist D.L."/>
            <person name="Jackman S.D."/>
            <person name="Nguyen A."/>
            <person name="Li M."/>
            <person name="Henderson H."/>
            <person name="Janes J.K."/>
            <person name="Zhao Y."/>
            <person name="Pandoh P."/>
            <person name="Moore R."/>
            <person name="Sperling F.A."/>
            <person name="Huber D.P."/>
            <person name="Birol I."/>
            <person name="Jones S.J."/>
            <person name="Bohlmann J."/>
        </authorList>
    </citation>
    <scope>NUCLEOTIDE SEQUENCE</scope>
</reference>
<evidence type="ECO:0000313" key="5">
    <source>
        <dbReference type="Proteomes" id="UP000030742"/>
    </source>
</evidence>
<evidence type="ECO:0000313" key="2">
    <source>
        <dbReference type="EMBL" id="ENN82835.1"/>
    </source>
</evidence>
<accession>N6UQF4</accession>
<keyword evidence="1" id="KW-0732">Signal</keyword>
<evidence type="ECO:0000256" key="1">
    <source>
        <dbReference type="SAM" id="SignalP"/>
    </source>
</evidence>
<dbReference type="EMBL" id="KB737932">
    <property type="protein sequence ID" value="ENN82835.1"/>
    <property type="molecule type" value="Genomic_DNA"/>
</dbReference>
<dbReference type="STRING" id="77166.N6UQF4"/>
<feature type="non-terminal residue" evidence="3">
    <location>
        <position position="1"/>
    </location>
</feature>
<dbReference type="Proteomes" id="UP000030742">
    <property type="component" value="Unassembled WGS sequence"/>
</dbReference>
<dbReference type="EMBL" id="KB632337">
    <property type="protein sequence ID" value="ERL92857.1"/>
    <property type="molecule type" value="Genomic_DNA"/>
</dbReference>
<organism evidence="3">
    <name type="scientific">Dendroctonus ponderosae</name>
    <name type="common">Mountain pine beetle</name>
    <dbReference type="NCBI Taxonomy" id="77166"/>
    <lineage>
        <taxon>Eukaryota</taxon>
        <taxon>Metazoa</taxon>
        <taxon>Ecdysozoa</taxon>
        <taxon>Arthropoda</taxon>
        <taxon>Hexapoda</taxon>
        <taxon>Insecta</taxon>
        <taxon>Pterygota</taxon>
        <taxon>Neoptera</taxon>
        <taxon>Endopterygota</taxon>
        <taxon>Coleoptera</taxon>
        <taxon>Polyphaga</taxon>
        <taxon>Cucujiformia</taxon>
        <taxon>Curculionidae</taxon>
        <taxon>Scolytinae</taxon>
        <taxon>Dendroctonus</taxon>
    </lineage>
</organism>
<dbReference type="EMBL" id="KB737564">
    <property type="protein sequence ID" value="ENN83001.1"/>
    <property type="molecule type" value="Genomic_DNA"/>
</dbReference>
<feature type="chain" id="PRO_5009708230" evidence="1">
    <location>
        <begin position="19"/>
        <end position="89"/>
    </location>
</feature>
<dbReference type="AlphaFoldDB" id="N6UQF4"/>
<name>N6UQF4_DENPD</name>
<dbReference type="HOGENOM" id="CLU_2544924_0_0_1"/>
<protein>
    <submittedName>
        <fullName evidence="3">Uncharacterized protein</fullName>
    </submittedName>
</protein>